<organism evidence="1 2">
    <name type="scientific">Planoprotostelium fungivorum</name>
    <dbReference type="NCBI Taxonomy" id="1890364"/>
    <lineage>
        <taxon>Eukaryota</taxon>
        <taxon>Amoebozoa</taxon>
        <taxon>Evosea</taxon>
        <taxon>Variosea</taxon>
        <taxon>Cavosteliida</taxon>
        <taxon>Cavosteliaceae</taxon>
        <taxon>Planoprotostelium</taxon>
    </lineage>
</organism>
<dbReference type="PANTHER" id="PTHR46263">
    <property type="entry name" value="ARMADILLO REPEAT-CONTAINING PROTEIN 7"/>
    <property type="match status" value="1"/>
</dbReference>
<name>A0A2P6NS59_9EUKA</name>
<evidence type="ECO:0000313" key="1">
    <source>
        <dbReference type="EMBL" id="PRP86795.1"/>
    </source>
</evidence>
<dbReference type="InParanoid" id="A0A2P6NS59"/>
<comment type="caution">
    <text evidence="1">The sequence shown here is derived from an EMBL/GenBank/DDBJ whole genome shotgun (WGS) entry which is preliminary data.</text>
</comment>
<dbReference type="InterPro" id="IPR042462">
    <property type="entry name" value="ARMC7"/>
</dbReference>
<dbReference type="Gene3D" id="1.25.10.10">
    <property type="entry name" value="Leucine-rich Repeat Variant"/>
    <property type="match status" value="1"/>
</dbReference>
<accession>A0A2P6NS59</accession>
<dbReference type="AlphaFoldDB" id="A0A2P6NS59"/>
<keyword evidence="2" id="KW-1185">Reference proteome</keyword>
<proteinExistence type="predicted"/>
<dbReference type="EMBL" id="MDYQ01000026">
    <property type="protein sequence ID" value="PRP86795.1"/>
    <property type="molecule type" value="Genomic_DNA"/>
</dbReference>
<protein>
    <recommendedName>
        <fullName evidence="3">Armadillo repeat-containing protein 7</fullName>
    </recommendedName>
</protein>
<evidence type="ECO:0000313" key="2">
    <source>
        <dbReference type="Proteomes" id="UP000241769"/>
    </source>
</evidence>
<dbReference type="Proteomes" id="UP000241769">
    <property type="component" value="Unassembled WGS sequence"/>
</dbReference>
<dbReference type="SUPFAM" id="SSF48371">
    <property type="entry name" value="ARM repeat"/>
    <property type="match status" value="1"/>
</dbReference>
<gene>
    <name evidence="1" type="ORF">PROFUN_05012</name>
</gene>
<sequence>MTEGDKMFERYNKADEEYRETPFFSTMDAIKERQGKFKRGRFGHIQALVTEFVDSEKMSEKLQVLANLANFSYDPVNYPILRQLQVIDLFLDCLDETDVSLVEYGMGGLCNLCDDPENATIILQNDGVPLIISCLSSPNENTVTSAMYTLRTLCQYLQAKRGERDLMILQKKYSKSANPKLSNIATIFLQDFSWVENEAKR</sequence>
<dbReference type="InterPro" id="IPR011989">
    <property type="entry name" value="ARM-like"/>
</dbReference>
<dbReference type="InterPro" id="IPR016024">
    <property type="entry name" value="ARM-type_fold"/>
</dbReference>
<dbReference type="STRING" id="1890364.A0A2P6NS59"/>
<dbReference type="OrthoDB" id="201709at2759"/>
<reference evidence="1 2" key="1">
    <citation type="journal article" date="2018" name="Genome Biol. Evol.">
        <title>Multiple Roots of Fruiting Body Formation in Amoebozoa.</title>
        <authorList>
            <person name="Hillmann F."/>
            <person name="Forbes G."/>
            <person name="Novohradska S."/>
            <person name="Ferling I."/>
            <person name="Riege K."/>
            <person name="Groth M."/>
            <person name="Westermann M."/>
            <person name="Marz M."/>
            <person name="Spaller T."/>
            <person name="Winckler T."/>
            <person name="Schaap P."/>
            <person name="Glockner G."/>
        </authorList>
    </citation>
    <scope>NUCLEOTIDE SEQUENCE [LARGE SCALE GENOMIC DNA]</scope>
    <source>
        <strain evidence="1 2">Jena</strain>
    </source>
</reference>
<evidence type="ECO:0008006" key="3">
    <source>
        <dbReference type="Google" id="ProtNLM"/>
    </source>
</evidence>
<dbReference type="InterPro" id="IPR000225">
    <property type="entry name" value="Armadillo"/>
</dbReference>
<dbReference type="SMART" id="SM00185">
    <property type="entry name" value="ARM"/>
    <property type="match status" value="2"/>
</dbReference>
<dbReference type="PANTHER" id="PTHR46263:SF1">
    <property type="entry name" value="ARMADILLO REPEAT-CONTAINING PROTEIN 7"/>
    <property type="match status" value="1"/>
</dbReference>